<dbReference type="OrthoDB" id="177829at2157"/>
<accession>A0A3N6NUZ7</accession>
<dbReference type="AlphaFoldDB" id="A0A3N6NUZ7"/>
<dbReference type="EMBL" id="REFY01000006">
    <property type="protein sequence ID" value="RQG87070.1"/>
    <property type="molecule type" value="Genomic_DNA"/>
</dbReference>
<feature type="transmembrane region" description="Helical" evidence="1">
    <location>
        <begin position="43"/>
        <end position="62"/>
    </location>
</feature>
<keyword evidence="3" id="KW-1185">Reference proteome</keyword>
<evidence type="ECO:0000313" key="2">
    <source>
        <dbReference type="EMBL" id="RQG87070.1"/>
    </source>
</evidence>
<keyword evidence="1" id="KW-1133">Transmembrane helix</keyword>
<proteinExistence type="predicted"/>
<name>A0A3N6NUZ7_9EURY</name>
<reference evidence="2 3" key="1">
    <citation type="submission" date="2018-10" db="EMBL/GenBank/DDBJ databases">
        <title>Natrarchaeobius chitinivorans gen. nov., sp. nov., and Natrarchaeobius haloalkaliphilus sp. nov., alkaliphilic, chitin-utilizing haloarchaea from hypersaline alkaline lakes.</title>
        <authorList>
            <person name="Sorokin D.Y."/>
            <person name="Elcheninov A.G."/>
            <person name="Kostrikina N.A."/>
            <person name="Bale N.J."/>
            <person name="Sinninghe Damste J.S."/>
            <person name="Khijniak T.V."/>
            <person name="Kublanov I.V."/>
            <person name="Toshchakov S.V."/>
        </authorList>
    </citation>
    <scope>NUCLEOTIDE SEQUENCE [LARGE SCALE GENOMIC DNA]</scope>
    <source>
        <strain evidence="2 3">AArcht-Sl</strain>
    </source>
</reference>
<keyword evidence="1" id="KW-0812">Transmembrane</keyword>
<evidence type="ECO:0000256" key="1">
    <source>
        <dbReference type="SAM" id="Phobius"/>
    </source>
</evidence>
<organism evidence="2 3">
    <name type="scientific">Natrarchaeobius halalkaliphilus</name>
    <dbReference type="NCBI Taxonomy" id="1679091"/>
    <lineage>
        <taxon>Archaea</taxon>
        <taxon>Methanobacteriati</taxon>
        <taxon>Methanobacteriota</taxon>
        <taxon>Stenosarchaea group</taxon>
        <taxon>Halobacteria</taxon>
        <taxon>Halobacteriales</taxon>
        <taxon>Natrialbaceae</taxon>
        <taxon>Natrarchaeobius</taxon>
    </lineage>
</organism>
<comment type="caution">
    <text evidence="2">The sequence shown here is derived from an EMBL/GenBank/DDBJ whole genome shotgun (WGS) entry which is preliminary data.</text>
</comment>
<evidence type="ECO:0000313" key="3">
    <source>
        <dbReference type="Proteomes" id="UP000273828"/>
    </source>
</evidence>
<gene>
    <name evidence="2" type="ORF">EA462_15675</name>
</gene>
<sequence length="70" mass="7007">MLERPDAVLAAIPLLAASGLVLRSLIAATGFGTGLLVAPLAPIGYLAAFALVVHELLVGPVAQRSNDGSS</sequence>
<dbReference type="Proteomes" id="UP000273828">
    <property type="component" value="Unassembled WGS sequence"/>
</dbReference>
<keyword evidence="1" id="KW-0472">Membrane</keyword>
<protein>
    <submittedName>
        <fullName evidence="2">Uncharacterized protein</fullName>
    </submittedName>
</protein>
<dbReference type="RefSeq" id="WP_124179477.1">
    <property type="nucleotide sequence ID" value="NZ_REFY01000006.1"/>
</dbReference>